<dbReference type="SUPFAM" id="SSF48208">
    <property type="entry name" value="Six-hairpin glycosidases"/>
    <property type="match status" value="1"/>
</dbReference>
<dbReference type="RefSeq" id="XP_064654357.1">
    <property type="nucleotide sequence ID" value="XM_064807343.1"/>
</dbReference>
<dbReference type="InterPro" id="IPR053169">
    <property type="entry name" value="MUG_Protein"/>
</dbReference>
<keyword evidence="3" id="KW-1185">Reference proteome</keyword>
<dbReference type="PANTHER" id="PTHR47791">
    <property type="entry name" value="MEIOTICALLY UP-REGULATED GENE 191 PROTEIN"/>
    <property type="match status" value="1"/>
</dbReference>
<sequence length="375" mass="41758">MRVFSSLQLLSLAFGVSAIEQRDATLAYNQLQTWYNQSIGLWIPSTGWWNSANCLTVVANLATTDAAVAGKAEAVYDNTFYKAQEYNLQMQKTDEAPMYLVQSHHGAHLPKHKTTGFLNDYYDDEGWWALAWIAVYDVTGDRKYLRTAESIFEDMAKAYGTTPCGGLWWSKERTYVNAIANELFLDVAAHLANRAGAKSDYYLDYAKREWSWFKRSGMINSQNLINDGLDNATCENNGGTVWSYNQGVVLGGLTELSRATDDARYVTKAKIIADAAIANLTDSNGILHDVCEPDCGADGSQFKGVFARNLQILQQYSPETRYATFLEHNADSIWKYDRSRRGNKLSLIWSGPFIKPANASTQSSAMDALIAALAT</sequence>
<dbReference type="InterPro" id="IPR008928">
    <property type="entry name" value="6-hairpin_glycosidase_sf"/>
</dbReference>
<dbReference type="InterPro" id="IPR005198">
    <property type="entry name" value="Glyco_hydro_76"/>
</dbReference>
<proteinExistence type="predicted"/>
<comment type="caution">
    <text evidence="2">The sequence shown here is derived from an EMBL/GenBank/DDBJ whole genome shotgun (WGS) entry which is preliminary data.</text>
</comment>
<gene>
    <name evidence="2" type="ORF">LTR77_010120</name>
</gene>
<feature type="signal peptide" evidence="1">
    <location>
        <begin position="1"/>
        <end position="18"/>
    </location>
</feature>
<evidence type="ECO:0000313" key="3">
    <source>
        <dbReference type="Proteomes" id="UP001337655"/>
    </source>
</evidence>
<accession>A0AAV9NVZ4</accession>
<dbReference type="GO" id="GO:0005975">
    <property type="term" value="P:carbohydrate metabolic process"/>
    <property type="evidence" value="ECO:0007669"/>
    <property type="project" value="InterPro"/>
</dbReference>
<dbReference type="Gene3D" id="1.50.10.20">
    <property type="match status" value="1"/>
</dbReference>
<feature type="chain" id="PRO_5043855232" description="Glycoside hydrolase family 76 protein" evidence="1">
    <location>
        <begin position="19"/>
        <end position="375"/>
    </location>
</feature>
<evidence type="ECO:0008006" key="4">
    <source>
        <dbReference type="Google" id="ProtNLM"/>
    </source>
</evidence>
<keyword evidence="1" id="KW-0732">Signal</keyword>
<dbReference type="EMBL" id="JAVRRT010000021">
    <property type="protein sequence ID" value="KAK5164029.1"/>
    <property type="molecule type" value="Genomic_DNA"/>
</dbReference>
<name>A0AAV9NVZ4_9PEZI</name>
<reference evidence="2 3" key="1">
    <citation type="submission" date="2023-08" db="EMBL/GenBank/DDBJ databases">
        <title>Black Yeasts Isolated from many extreme environments.</title>
        <authorList>
            <person name="Coleine C."/>
            <person name="Stajich J.E."/>
            <person name="Selbmann L."/>
        </authorList>
    </citation>
    <scope>NUCLEOTIDE SEQUENCE [LARGE SCALE GENOMIC DNA]</scope>
    <source>
        <strain evidence="2 3">CCFEE 5935</strain>
    </source>
</reference>
<evidence type="ECO:0000256" key="1">
    <source>
        <dbReference type="SAM" id="SignalP"/>
    </source>
</evidence>
<dbReference type="PANTHER" id="PTHR47791:SF1">
    <property type="entry name" value="ENDO MANNANASE, GH76 FAMILY (EUROFUNG)"/>
    <property type="match status" value="1"/>
</dbReference>
<protein>
    <recommendedName>
        <fullName evidence="4">Glycoside hydrolase family 76 protein</fullName>
    </recommendedName>
</protein>
<dbReference type="AlphaFoldDB" id="A0AAV9NVZ4"/>
<evidence type="ECO:0000313" key="2">
    <source>
        <dbReference type="EMBL" id="KAK5164029.1"/>
    </source>
</evidence>
<dbReference type="Pfam" id="PF03663">
    <property type="entry name" value="Glyco_hydro_76"/>
    <property type="match status" value="1"/>
</dbReference>
<dbReference type="GeneID" id="89931449"/>
<dbReference type="Proteomes" id="UP001337655">
    <property type="component" value="Unassembled WGS sequence"/>
</dbReference>
<organism evidence="2 3">
    <name type="scientific">Saxophila tyrrhenica</name>
    <dbReference type="NCBI Taxonomy" id="1690608"/>
    <lineage>
        <taxon>Eukaryota</taxon>
        <taxon>Fungi</taxon>
        <taxon>Dikarya</taxon>
        <taxon>Ascomycota</taxon>
        <taxon>Pezizomycotina</taxon>
        <taxon>Dothideomycetes</taxon>
        <taxon>Dothideomycetidae</taxon>
        <taxon>Mycosphaerellales</taxon>
        <taxon>Extremaceae</taxon>
        <taxon>Saxophila</taxon>
    </lineage>
</organism>